<gene>
    <name evidence="1" type="ORF">CISIN_1g048107mg</name>
</gene>
<evidence type="ECO:0000313" key="1">
    <source>
        <dbReference type="EMBL" id="KDO53411.1"/>
    </source>
</evidence>
<dbReference type="AlphaFoldDB" id="A0A067ER66"/>
<evidence type="ECO:0000313" key="2">
    <source>
        <dbReference type="Proteomes" id="UP000027120"/>
    </source>
</evidence>
<organism evidence="1 2">
    <name type="scientific">Citrus sinensis</name>
    <name type="common">Sweet orange</name>
    <name type="synonym">Citrus aurantium var. sinensis</name>
    <dbReference type="NCBI Taxonomy" id="2711"/>
    <lineage>
        <taxon>Eukaryota</taxon>
        <taxon>Viridiplantae</taxon>
        <taxon>Streptophyta</taxon>
        <taxon>Embryophyta</taxon>
        <taxon>Tracheophyta</taxon>
        <taxon>Spermatophyta</taxon>
        <taxon>Magnoliopsida</taxon>
        <taxon>eudicotyledons</taxon>
        <taxon>Gunneridae</taxon>
        <taxon>Pentapetalae</taxon>
        <taxon>rosids</taxon>
        <taxon>malvids</taxon>
        <taxon>Sapindales</taxon>
        <taxon>Rutaceae</taxon>
        <taxon>Aurantioideae</taxon>
        <taxon>Citrus</taxon>
    </lineage>
</organism>
<reference evidence="1 2" key="1">
    <citation type="submission" date="2014-04" db="EMBL/GenBank/DDBJ databases">
        <authorList>
            <consortium name="International Citrus Genome Consortium"/>
            <person name="Gmitter F."/>
            <person name="Chen C."/>
            <person name="Farmerie W."/>
            <person name="Harkins T."/>
            <person name="Desany B."/>
            <person name="Mohiuddin M."/>
            <person name="Kodira C."/>
            <person name="Borodovsky M."/>
            <person name="Lomsadze A."/>
            <person name="Burns P."/>
            <person name="Jenkins J."/>
            <person name="Prochnik S."/>
            <person name="Shu S."/>
            <person name="Chapman J."/>
            <person name="Pitluck S."/>
            <person name="Schmutz J."/>
            <person name="Rokhsar D."/>
        </authorList>
    </citation>
    <scope>NUCLEOTIDE SEQUENCE</scope>
</reference>
<keyword evidence="2" id="KW-1185">Reference proteome</keyword>
<protein>
    <submittedName>
        <fullName evidence="1">Uncharacterized protein</fullName>
    </submittedName>
</protein>
<name>A0A067ER66_CITSI</name>
<accession>A0A067ER66</accession>
<dbReference type="Proteomes" id="UP000027120">
    <property type="component" value="Unassembled WGS sequence"/>
</dbReference>
<dbReference type="EMBL" id="KK785014">
    <property type="protein sequence ID" value="KDO53411.1"/>
    <property type="molecule type" value="Genomic_DNA"/>
</dbReference>
<proteinExistence type="predicted"/>
<sequence>MNTSVDINPLRGLDDSSLFAEFDRWFAGDMTVVRRVQHPRSFFQILLGLTSMGWLGDERETTAVSECLSSTCHTY</sequence>